<name>A0A1S1Q940_9ACTN</name>
<keyword evidence="2" id="KW-1185">Reference proteome</keyword>
<sequence length="144" mass="15818">MAVRDTVTPDFLTRFQLGVWRALIRTAVVEWAPDQTTNLYGSGFDGTEIEFLDGEPMEDIREFLIFGIGDLFGLACRLGDKAPTPEKLGAEYVLSRQGAGTGLWDCGFGAEGDRLHEQARLLGDIELQVSGQADDGDSWTVYVL</sequence>
<proteinExistence type="predicted"/>
<evidence type="ECO:0000313" key="1">
    <source>
        <dbReference type="EMBL" id="OHV30107.1"/>
    </source>
</evidence>
<gene>
    <name evidence="1" type="ORF">CC117_27665</name>
</gene>
<organism evidence="1 2">
    <name type="scientific">Parafrankia colletiae</name>
    <dbReference type="NCBI Taxonomy" id="573497"/>
    <lineage>
        <taxon>Bacteria</taxon>
        <taxon>Bacillati</taxon>
        <taxon>Actinomycetota</taxon>
        <taxon>Actinomycetes</taxon>
        <taxon>Frankiales</taxon>
        <taxon>Frankiaceae</taxon>
        <taxon>Parafrankia</taxon>
    </lineage>
</organism>
<dbReference type="AlphaFoldDB" id="A0A1S1Q940"/>
<accession>A0A1S1Q940</accession>
<evidence type="ECO:0000313" key="2">
    <source>
        <dbReference type="Proteomes" id="UP000179627"/>
    </source>
</evidence>
<dbReference type="Proteomes" id="UP000179627">
    <property type="component" value="Unassembled WGS sequence"/>
</dbReference>
<dbReference type="EMBL" id="MBLM01000155">
    <property type="protein sequence ID" value="OHV30107.1"/>
    <property type="molecule type" value="Genomic_DNA"/>
</dbReference>
<dbReference type="RefSeq" id="WP_071089707.1">
    <property type="nucleotide sequence ID" value="NZ_MBLM01000155.1"/>
</dbReference>
<comment type="caution">
    <text evidence="1">The sequence shown here is derived from an EMBL/GenBank/DDBJ whole genome shotgun (WGS) entry which is preliminary data.</text>
</comment>
<reference evidence="2" key="1">
    <citation type="submission" date="2016-07" db="EMBL/GenBank/DDBJ databases">
        <title>Sequence Frankia sp. strain CcI1.17.</title>
        <authorList>
            <person name="Ghodhbane-Gtari F."/>
            <person name="Swanson E."/>
            <person name="Gueddou A."/>
            <person name="Morris K."/>
            <person name="Hezbri K."/>
            <person name="Ktari A."/>
            <person name="Nouioui I."/>
            <person name="Abebe-Akele F."/>
            <person name="Simpson S."/>
            <person name="Thomas K."/>
            <person name="Gtari M."/>
            <person name="Tisa L.S."/>
            <person name="Hurst S."/>
        </authorList>
    </citation>
    <scope>NUCLEOTIDE SEQUENCE [LARGE SCALE GENOMIC DNA]</scope>
    <source>
        <strain evidence="2">Cc1.17</strain>
    </source>
</reference>
<dbReference type="OrthoDB" id="3211890at2"/>
<protein>
    <submittedName>
        <fullName evidence="1">Uncharacterized protein</fullName>
    </submittedName>
</protein>